<name>A0A149W106_9PROT</name>
<dbReference type="EMBL" id="LRRD01000005">
    <property type="protein sequence ID" value="KXW59147.1"/>
    <property type="molecule type" value="Genomic_DNA"/>
</dbReference>
<accession>A0A149W106</accession>
<proteinExistence type="predicted"/>
<evidence type="ECO:0000313" key="1">
    <source>
        <dbReference type="EMBL" id="KXW59147.1"/>
    </source>
</evidence>
<dbReference type="Proteomes" id="UP000075653">
    <property type="component" value="Unassembled WGS sequence"/>
</dbReference>
<dbReference type="AlphaFoldDB" id="A0A149W106"/>
<dbReference type="STRING" id="1789004.FEMY_03730"/>
<sequence>MRILDPNFGGTIVTFVGRPPEPEGFLGDAVQIVGGEPAQSGLGCELTRIGQDVASISVGLPAECDQLF</sequence>
<protein>
    <submittedName>
        <fullName evidence="1">Uncharacterized protein</fullName>
    </submittedName>
</protein>
<keyword evidence="2" id="KW-1185">Reference proteome</keyword>
<organism evidence="1 2">
    <name type="scientific">Ferrovum myxofaciens</name>
    <dbReference type="NCBI Taxonomy" id="416213"/>
    <lineage>
        <taxon>Bacteria</taxon>
        <taxon>Pseudomonadati</taxon>
        <taxon>Pseudomonadota</taxon>
        <taxon>Betaproteobacteria</taxon>
        <taxon>Ferrovales</taxon>
        <taxon>Ferrovaceae</taxon>
        <taxon>Ferrovum</taxon>
    </lineage>
</organism>
<evidence type="ECO:0000313" key="2">
    <source>
        <dbReference type="Proteomes" id="UP000075653"/>
    </source>
</evidence>
<reference evidence="1 2" key="1">
    <citation type="submission" date="2016-01" db="EMBL/GenBank/DDBJ databases">
        <title>Genome sequence of the acidophilic iron oxidising Ferrovum strain Z-31.</title>
        <authorList>
            <person name="Poehlein A."/>
            <person name="Ullrich S.R."/>
            <person name="Schloemann M."/>
            <person name="Muehling M."/>
            <person name="Daniel R."/>
        </authorList>
    </citation>
    <scope>NUCLEOTIDE SEQUENCE [LARGE SCALE GENOMIC DNA]</scope>
    <source>
        <strain evidence="1 2">Z-31</strain>
    </source>
</reference>
<gene>
    <name evidence="1" type="ORF">FEMY_03730</name>
</gene>
<comment type="caution">
    <text evidence="1">The sequence shown here is derived from an EMBL/GenBank/DDBJ whole genome shotgun (WGS) entry which is preliminary data.</text>
</comment>